<dbReference type="SUPFAM" id="SSF52172">
    <property type="entry name" value="CheY-like"/>
    <property type="match status" value="1"/>
</dbReference>
<dbReference type="AlphaFoldDB" id="A0A7D5GIL3"/>
<protein>
    <submittedName>
        <fullName evidence="3">Response regulator</fullName>
    </submittedName>
</protein>
<sequence>MASNDEQEDKLVNILLVEPNPGDTRLFTESFKDAKLKNSLYTVSNADAALDFVTQRGEYVDTPRPDLILLEPKLPGDKGMDVLSALDNEPAICGIPVVVLTSSEIGEDIVKTHGLDADHYVQKPVEPEDFITFVQEIEELWIGLIQQKSTEN</sequence>
<dbReference type="InterPro" id="IPR052893">
    <property type="entry name" value="TCS_response_regulator"/>
</dbReference>
<comment type="caution">
    <text evidence="1">Lacks conserved residue(s) required for the propagation of feature annotation.</text>
</comment>
<evidence type="ECO:0000313" key="3">
    <source>
        <dbReference type="EMBL" id="QLG49787.1"/>
    </source>
</evidence>
<gene>
    <name evidence="3" type="ORF">HYG82_13415</name>
</gene>
<dbReference type="InterPro" id="IPR001789">
    <property type="entry name" value="Sig_transdc_resp-reg_receiver"/>
</dbReference>
<dbReference type="GO" id="GO:0000160">
    <property type="term" value="P:phosphorelay signal transduction system"/>
    <property type="evidence" value="ECO:0007669"/>
    <property type="project" value="InterPro"/>
</dbReference>
<keyword evidence="4" id="KW-1185">Reference proteome</keyword>
<dbReference type="OrthoDB" id="9652at2157"/>
<evidence type="ECO:0000313" key="4">
    <source>
        <dbReference type="Proteomes" id="UP000509241"/>
    </source>
</evidence>
<dbReference type="Gene3D" id="3.40.50.2300">
    <property type="match status" value="1"/>
</dbReference>
<dbReference type="InterPro" id="IPR011006">
    <property type="entry name" value="CheY-like_superfamily"/>
</dbReference>
<dbReference type="Pfam" id="PF00072">
    <property type="entry name" value="Response_reg"/>
    <property type="match status" value="1"/>
</dbReference>
<feature type="domain" description="Response regulatory" evidence="2">
    <location>
        <begin position="13"/>
        <end position="138"/>
    </location>
</feature>
<dbReference type="PROSITE" id="PS50110">
    <property type="entry name" value="RESPONSE_REGULATORY"/>
    <property type="match status" value="1"/>
</dbReference>
<dbReference type="SMART" id="SM00448">
    <property type="entry name" value="REC"/>
    <property type="match status" value="1"/>
</dbReference>
<dbReference type="RefSeq" id="WP_179261668.1">
    <property type="nucleotide sequence ID" value="NZ_CP058601.1"/>
</dbReference>
<dbReference type="Proteomes" id="UP000509241">
    <property type="component" value="Chromosome"/>
</dbReference>
<name>A0A7D5GIL3_9EURY</name>
<dbReference type="PANTHER" id="PTHR44520">
    <property type="entry name" value="RESPONSE REGULATOR RCP1-RELATED"/>
    <property type="match status" value="1"/>
</dbReference>
<organism evidence="3 4">
    <name type="scientific">Natrinema halophilum</name>
    <dbReference type="NCBI Taxonomy" id="1699371"/>
    <lineage>
        <taxon>Archaea</taxon>
        <taxon>Methanobacteriati</taxon>
        <taxon>Methanobacteriota</taxon>
        <taxon>Stenosarchaea group</taxon>
        <taxon>Halobacteria</taxon>
        <taxon>Halobacteriales</taxon>
        <taxon>Natrialbaceae</taxon>
        <taxon>Natrinema</taxon>
    </lineage>
</organism>
<dbReference type="GeneID" id="56034308"/>
<proteinExistence type="predicted"/>
<dbReference type="PANTHER" id="PTHR44520:SF2">
    <property type="entry name" value="RESPONSE REGULATOR RCP1"/>
    <property type="match status" value="1"/>
</dbReference>
<evidence type="ECO:0000256" key="1">
    <source>
        <dbReference type="PROSITE-ProRule" id="PRU00169"/>
    </source>
</evidence>
<accession>A0A7D5GIL3</accession>
<dbReference type="CDD" id="cd17557">
    <property type="entry name" value="REC_Rcp-like"/>
    <property type="match status" value="1"/>
</dbReference>
<dbReference type="EMBL" id="CP058601">
    <property type="protein sequence ID" value="QLG49787.1"/>
    <property type="molecule type" value="Genomic_DNA"/>
</dbReference>
<dbReference type="KEGG" id="haly:HYG82_13415"/>
<reference evidence="3 4" key="1">
    <citation type="submission" date="2020-07" db="EMBL/GenBank/DDBJ databases">
        <authorList>
            <person name="Cui H."/>
        </authorList>
    </citation>
    <scope>NUCLEOTIDE SEQUENCE [LARGE SCALE GENOMIC DNA]</scope>
    <source>
        <strain evidence="3 4">YPL8</strain>
    </source>
</reference>
<evidence type="ECO:0000259" key="2">
    <source>
        <dbReference type="PROSITE" id="PS50110"/>
    </source>
</evidence>